<dbReference type="PANTHER" id="PTHR12270">
    <property type="entry name" value="GLYCOSYLTRANSFERASE-RELATED"/>
    <property type="match status" value="1"/>
</dbReference>
<evidence type="ECO:0000313" key="7">
    <source>
        <dbReference type="EMBL" id="KAF8483785.1"/>
    </source>
</evidence>
<dbReference type="OrthoDB" id="411524at2759"/>
<keyword evidence="6" id="KW-0325">Glycoprotein</keyword>
<evidence type="ECO:0000256" key="3">
    <source>
        <dbReference type="ARBA" id="ARBA00022968"/>
    </source>
</evidence>
<dbReference type="Pfam" id="PF13896">
    <property type="entry name" value="Glyco_transf_49"/>
    <property type="match status" value="1"/>
</dbReference>
<proteinExistence type="predicted"/>
<dbReference type="InterPro" id="IPR029044">
    <property type="entry name" value="Nucleotide-diphossugar_trans"/>
</dbReference>
<dbReference type="PANTHER" id="PTHR12270:SF25">
    <property type="entry name" value="GLYCOSYLTRANSFERASE-LIKE PROTEIN LARGE"/>
    <property type="match status" value="1"/>
</dbReference>
<keyword evidence="4" id="KW-1133">Transmembrane helix</keyword>
<gene>
    <name evidence="7" type="ORF">DFH94DRAFT_625238</name>
</gene>
<dbReference type="GO" id="GO:0042285">
    <property type="term" value="F:xylosyltransferase activity"/>
    <property type="evidence" value="ECO:0007669"/>
    <property type="project" value="TreeGrafter"/>
</dbReference>
<evidence type="ECO:0000256" key="2">
    <source>
        <dbReference type="ARBA" id="ARBA00022692"/>
    </source>
</evidence>
<comment type="caution">
    <text evidence="7">The sequence shown here is derived from an EMBL/GenBank/DDBJ whole genome shotgun (WGS) entry which is preliminary data.</text>
</comment>
<keyword evidence="2" id="KW-0812">Transmembrane</keyword>
<evidence type="ECO:0000256" key="5">
    <source>
        <dbReference type="ARBA" id="ARBA00023136"/>
    </source>
</evidence>
<reference evidence="7" key="2">
    <citation type="journal article" date="2020" name="Nat. Commun.">
        <title>Large-scale genome sequencing of mycorrhizal fungi provides insights into the early evolution of symbiotic traits.</title>
        <authorList>
            <person name="Miyauchi S."/>
            <person name="Kiss E."/>
            <person name="Kuo A."/>
            <person name="Drula E."/>
            <person name="Kohler A."/>
            <person name="Sanchez-Garcia M."/>
            <person name="Morin E."/>
            <person name="Andreopoulos B."/>
            <person name="Barry K.W."/>
            <person name="Bonito G."/>
            <person name="Buee M."/>
            <person name="Carver A."/>
            <person name="Chen C."/>
            <person name="Cichocki N."/>
            <person name="Clum A."/>
            <person name="Culley D."/>
            <person name="Crous P.W."/>
            <person name="Fauchery L."/>
            <person name="Girlanda M."/>
            <person name="Hayes R.D."/>
            <person name="Keri Z."/>
            <person name="LaButti K."/>
            <person name="Lipzen A."/>
            <person name="Lombard V."/>
            <person name="Magnuson J."/>
            <person name="Maillard F."/>
            <person name="Murat C."/>
            <person name="Nolan M."/>
            <person name="Ohm R.A."/>
            <person name="Pangilinan J."/>
            <person name="Pereira M.F."/>
            <person name="Perotto S."/>
            <person name="Peter M."/>
            <person name="Pfister S."/>
            <person name="Riley R."/>
            <person name="Sitrit Y."/>
            <person name="Stielow J.B."/>
            <person name="Szollosi G."/>
            <person name="Zifcakova L."/>
            <person name="Stursova M."/>
            <person name="Spatafora J.W."/>
            <person name="Tedersoo L."/>
            <person name="Vaario L.M."/>
            <person name="Yamada A."/>
            <person name="Yan M."/>
            <person name="Wang P."/>
            <person name="Xu J."/>
            <person name="Bruns T."/>
            <person name="Baldrian P."/>
            <person name="Vilgalys R."/>
            <person name="Dunand C."/>
            <person name="Henrissat B."/>
            <person name="Grigoriev I.V."/>
            <person name="Hibbett D."/>
            <person name="Nagy L.G."/>
            <person name="Martin F.M."/>
        </authorList>
    </citation>
    <scope>NUCLEOTIDE SEQUENCE</scope>
    <source>
        <strain evidence="7">Prilba</strain>
    </source>
</reference>
<dbReference type="GO" id="GO:0016020">
    <property type="term" value="C:membrane"/>
    <property type="evidence" value="ECO:0007669"/>
    <property type="project" value="UniProtKB-SubCell"/>
</dbReference>
<dbReference type="GO" id="GO:0035269">
    <property type="term" value="P:protein O-linked glycosylation via mannose"/>
    <property type="evidence" value="ECO:0007669"/>
    <property type="project" value="TreeGrafter"/>
</dbReference>
<keyword evidence="5" id="KW-0472">Membrane</keyword>
<dbReference type="SUPFAM" id="SSF53448">
    <property type="entry name" value="Nucleotide-diphospho-sugar transferases"/>
    <property type="match status" value="1"/>
</dbReference>
<evidence type="ECO:0000256" key="4">
    <source>
        <dbReference type="ARBA" id="ARBA00022989"/>
    </source>
</evidence>
<comment type="subcellular location">
    <subcellularLocation>
        <location evidence="1">Membrane</location>
        <topology evidence="1">Single-pass type II membrane protein</topology>
    </subcellularLocation>
</comment>
<protein>
    <submittedName>
        <fullName evidence="7">Glycosyl-transferase for dystroglycan-domain-containing protein</fullName>
    </submittedName>
</protein>
<dbReference type="InterPro" id="IPR051292">
    <property type="entry name" value="Xyl/GlcA_transferase"/>
</dbReference>
<dbReference type="EMBL" id="WHVB01000004">
    <property type="protein sequence ID" value="KAF8483785.1"/>
    <property type="molecule type" value="Genomic_DNA"/>
</dbReference>
<dbReference type="GO" id="GO:0015020">
    <property type="term" value="F:glucuronosyltransferase activity"/>
    <property type="evidence" value="ECO:0007669"/>
    <property type="project" value="TreeGrafter"/>
</dbReference>
<reference evidence="7" key="1">
    <citation type="submission" date="2019-10" db="EMBL/GenBank/DDBJ databases">
        <authorList>
            <consortium name="DOE Joint Genome Institute"/>
            <person name="Kuo A."/>
            <person name="Miyauchi S."/>
            <person name="Kiss E."/>
            <person name="Drula E."/>
            <person name="Kohler A."/>
            <person name="Sanchez-Garcia M."/>
            <person name="Andreopoulos B."/>
            <person name="Barry K.W."/>
            <person name="Bonito G."/>
            <person name="Buee M."/>
            <person name="Carver A."/>
            <person name="Chen C."/>
            <person name="Cichocki N."/>
            <person name="Clum A."/>
            <person name="Culley D."/>
            <person name="Crous P.W."/>
            <person name="Fauchery L."/>
            <person name="Girlanda M."/>
            <person name="Hayes R."/>
            <person name="Keri Z."/>
            <person name="LaButti K."/>
            <person name="Lipzen A."/>
            <person name="Lombard V."/>
            <person name="Magnuson J."/>
            <person name="Maillard F."/>
            <person name="Morin E."/>
            <person name="Murat C."/>
            <person name="Nolan M."/>
            <person name="Ohm R."/>
            <person name="Pangilinan J."/>
            <person name="Pereira M."/>
            <person name="Perotto S."/>
            <person name="Peter M."/>
            <person name="Riley R."/>
            <person name="Sitrit Y."/>
            <person name="Stielow B."/>
            <person name="Szollosi G."/>
            <person name="Zifcakova L."/>
            <person name="Stursova M."/>
            <person name="Spatafora J.W."/>
            <person name="Tedersoo L."/>
            <person name="Vaario L.-M."/>
            <person name="Yamada A."/>
            <person name="Yan M."/>
            <person name="Wang P."/>
            <person name="Xu J."/>
            <person name="Bruns T."/>
            <person name="Baldrian P."/>
            <person name="Vilgalys R."/>
            <person name="Henrissat B."/>
            <person name="Grigoriev I.V."/>
            <person name="Hibbett D."/>
            <person name="Nagy L.G."/>
            <person name="Martin F.M."/>
        </authorList>
    </citation>
    <scope>NUCLEOTIDE SEQUENCE</scope>
    <source>
        <strain evidence="7">Prilba</strain>
    </source>
</reference>
<keyword evidence="3" id="KW-0735">Signal-anchor</keyword>
<keyword evidence="8" id="KW-1185">Reference proteome</keyword>
<accession>A0A9P5TBW7</accession>
<dbReference type="Proteomes" id="UP000759537">
    <property type="component" value="Unassembled WGS sequence"/>
</dbReference>
<organism evidence="7 8">
    <name type="scientific">Russula ochroleuca</name>
    <dbReference type="NCBI Taxonomy" id="152965"/>
    <lineage>
        <taxon>Eukaryota</taxon>
        <taxon>Fungi</taxon>
        <taxon>Dikarya</taxon>
        <taxon>Basidiomycota</taxon>
        <taxon>Agaricomycotina</taxon>
        <taxon>Agaricomycetes</taxon>
        <taxon>Russulales</taxon>
        <taxon>Russulaceae</taxon>
        <taxon>Russula</taxon>
    </lineage>
</organism>
<evidence type="ECO:0000313" key="8">
    <source>
        <dbReference type="Proteomes" id="UP000759537"/>
    </source>
</evidence>
<evidence type="ECO:0000256" key="6">
    <source>
        <dbReference type="ARBA" id="ARBA00023180"/>
    </source>
</evidence>
<evidence type="ECO:0000256" key="1">
    <source>
        <dbReference type="ARBA" id="ARBA00004606"/>
    </source>
</evidence>
<sequence>MHPMKIFPYFYKASETFDEDDITITTLVTPNRFEVLRKLAARYEGPLSVTVHIPLPPMSPGKSSSPTLHNSLLALHALVANSPGLAKRADIHLVISPFPRAFNAWRNIARLLARTTYMLLLDVDFAVCTDWRASVRALLRDGEGSSSVARRVREGSAALVLPAFEYVKQAEGRNQDAFPRDKHALLDLVRANRVAPFHASFSAGHNSTDYRRFYAAKPGVIYKVTQYHPSYEPYVVVRRDAGGWCDERFTGYGGNKAACLFDMYLSGVSFYVLSDHFLVHQSHVYEEEARRSERKHNRRIQSDFKEEACLRYLKGFSDQGILNTTRARNAQEECKKIKGIGKIVMQVTDCRPKHLRESLSYGSFWMAQRMRKERVQQRSVDEECRHACYK</sequence>
<name>A0A9P5TBW7_9AGAM</name>
<dbReference type="AlphaFoldDB" id="A0A9P5TBW7"/>